<evidence type="ECO:0000256" key="1">
    <source>
        <dbReference type="SAM" id="Coils"/>
    </source>
</evidence>
<proteinExistence type="predicted"/>
<protein>
    <submittedName>
        <fullName evidence="2">ATPase involved in DNA repair</fullName>
    </submittedName>
</protein>
<keyword evidence="3" id="KW-1185">Reference proteome</keyword>
<sequence>MFSNSKKLRLLLEKTQQDNQKLRNQVESLHTQQKLEKKLLSEEKISLRLKQEQLKEKEQGFAEKLRATLQRLQQKEAQLADREQALFKKETAWHKRVQAEKDNIIKSKQAHQTQVRTIKQALADLSQTETQIKAHLLELHATQNEKQKELKHIQKYLVEATELLQWQQEQIAQLNQELSLIEHHIEQQQSQKTALTDSIAAQSIALEKLNKKIEAAAQTQARQEQTVFNLSQEIEQKTQSAQKLEQQIQALTEDEALKTAALTTVLTKITEAAQTQAQQEQTVLNLSQEIEQKTQAAQKLEQQIQALAEDEALKTAALTTVLTKITETAQTQAQQEQSLFKLPQTIEQQEKYLENIQAQITQATEKQIYQLKEESARKTSELASLQTQITLQQQIIVDSEQLSLNYAETADSVKFSDSVFGDWLKNFFAQRQELSNCADGRALYAYTLNQTEYIALKNLFVRLHSMPSANNPSFSECGACYCLIISEIYRREYEGGNWSWEFFDQKLNLPFKNPQKRYELIRNGLRYWGRNYRISESGLTQYLGTLFAEGGLPIPLLTKEDNKFAEIFNYGLAYYQQSLKENRPLEDYLTAKQDILAQALREESIMTLFADTVRTLMQLAETFELEQQDNPAAYLDQQQINWRDRFPFALPEKQADDLINQCLSNATNEYKANILKHIHYSHHVRKDEFTLFVRLKMPQEFLIPLKNYQGKTFLQWQIYEGEHQLPKIGGKIFANLSEDSNELILNFNQLHYEFDRDKTELPLSIRFYADGILLHSEILADSAISFDSPCLFIEQHRNQDWQLISNSEFTHCNQPYLIALPQGFSVNEAIECLYQDPQTGQSWFHHNAGLKAYDFEGQCIEVQYKTSLSQPVYLYGQECDFLDKDSRPIYRAWPQLRSPAHLPCTHIRISNQELRPPYEVYGRFMVGFYSDKTLLLRRHISVLPKDIAYTWKAATSHKTGAELSLNGIAQLQVQTSAPQDFEISGEHNQWYFKKPRGMPPAAIELKLNTEGYAPVVLSFPYQTAQLLHDDIYMEQKTVRLDQLMGKRIDIALSNTHKMLLTYCLSIDTKIQRSIDYHLSKQNKQVGLFALRDSFLHILSCSNQQDAAIKLALISSGQELISLSIQRYDDALIVKNNSGESAEHPHRFSIRYSNNSLVPCSDLMVCVIRLDKPKLPEQRLDADADNHYQLPAEQGIYFVYPAADSAIRFCPKVLNYADKTKNHLVWTESLEKAICAYHPQDNPKPIAAVIERMKNDPAHSAWQYFEQLQKNDCAHLPLSAFEPWRALAQSQQALALAVLRLNLDQEFCQRMREELAVVWEWLPLPVWQKALHSYSTYLHSILSKIGIEANNLPAIDETQIPLNILCNSEILRRYLRVRQTQERVADRVVIYEQFEEMRNPAPDSHYNYLYNRIRSHNLAFCTELNQTIEQWLNTANLSLPEDMLQLIKRLRQREFTEDRSLVFLPFFIACVKVGLAHIEDIRPADISDAAFVDLFYQVYHLSPEWFERNCSTFTSYLIEQSL</sequence>
<dbReference type="NCBIfam" id="NF038336">
    <property type="entry name" value="YjiT_fam"/>
    <property type="match status" value="1"/>
</dbReference>
<organism evidence="2 3">
    <name type="scientific">Suttonella indologenes</name>
    <dbReference type="NCBI Taxonomy" id="13276"/>
    <lineage>
        <taxon>Bacteria</taxon>
        <taxon>Pseudomonadati</taxon>
        <taxon>Pseudomonadota</taxon>
        <taxon>Gammaproteobacteria</taxon>
        <taxon>Cardiobacteriales</taxon>
        <taxon>Cardiobacteriaceae</taxon>
        <taxon>Suttonella</taxon>
    </lineage>
</organism>
<feature type="coiled-coil region" evidence="1">
    <location>
        <begin position="118"/>
        <end position="310"/>
    </location>
</feature>
<evidence type="ECO:0000313" key="3">
    <source>
        <dbReference type="Proteomes" id="UP000254575"/>
    </source>
</evidence>
<gene>
    <name evidence="2" type="ORF">NCTC10717_00477</name>
</gene>
<dbReference type="RefSeq" id="WP_115217771.1">
    <property type="nucleotide sequence ID" value="NZ_UHIA01000003.1"/>
</dbReference>
<name>A0A380MMW4_9GAMM</name>
<evidence type="ECO:0000313" key="2">
    <source>
        <dbReference type="EMBL" id="SUO92298.1"/>
    </source>
</evidence>
<reference evidence="2 3" key="1">
    <citation type="submission" date="2018-06" db="EMBL/GenBank/DDBJ databases">
        <authorList>
            <consortium name="Pathogen Informatics"/>
            <person name="Doyle S."/>
        </authorList>
    </citation>
    <scope>NUCLEOTIDE SEQUENCE [LARGE SCALE GENOMIC DNA]</scope>
    <source>
        <strain evidence="2 3">NCTC10717</strain>
    </source>
</reference>
<dbReference type="InterPro" id="IPR047879">
    <property type="entry name" value="YjiT"/>
</dbReference>
<dbReference type="Proteomes" id="UP000254575">
    <property type="component" value="Unassembled WGS sequence"/>
</dbReference>
<dbReference type="EMBL" id="UHIA01000003">
    <property type="protein sequence ID" value="SUO92298.1"/>
    <property type="molecule type" value="Genomic_DNA"/>
</dbReference>
<accession>A0A380MMW4</accession>
<feature type="coiled-coil region" evidence="1">
    <location>
        <begin position="5"/>
        <end position="89"/>
    </location>
</feature>
<dbReference type="OrthoDB" id="5494042at2"/>
<keyword evidence="1" id="KW-0175">Coiled coil</keyword>